<feature type="compositionally biased region" description="Low complexity" evidence="1">
    <location>
        <begin position="67"/>
        <end position="88"/>
    </location>
</feature>
<evidence type="ECO:0000313" key="3">
    <source>
        <dbReference type="EMBL" id="KXS14925.1"/>
    </source>
</evidence>
<reference evidence="3 4" key="1">
    <citation type="journal article" date="2015" name="Genome Biol. Evol.">
        <title>Phylogenomic analyses indicate that early fungi evolved digesting cell walls of algal ancestors of land plants.</title>
        <authorList>
            <person name="Chang Y."/>
            <person name="Wang S."/>
            <person name="Sekimoto S."/>
            <person name="Aerts A.L."/>
            <person name="Choi C."/>
            <person name="Clum A."/>
            <person name="LaButti K.M."/>
            <person name="Lindquist E.A."/>
            <person name="Yee Ngan C."/>
            <person name="Ohm R.A."/>
            <person name="Salamov A.A."/>
            <person name="Grigoriev I.V."/>
            <person name="Spatafora J.W."/>
            <person name="Berbee M.L."/>
        </authorList>
    </citation>
    <scope>NUCLEOTIDE SEQUENCE [LARGE SCALE GENOMIC DNA]</scope>
    <source>
        <strain evidence="3 4">JEL478</strain>
    </source>
</reference>
<keyword evidence="4" id="KW-1185">Reference proteome</keyword>
<dbReference type="AlphaFoldDB" id="A0A139AER6"/>
<name>A0A139AER6_GONPJ</name>
<protein>
    <submittedName>
        <fullName evidence="3">Uncharacterized protein</fullName>
    </submittedName>
</protein>
<keyword evidence="2" id="KW-0812">Transmembrane</keyword>
<sequence>MSDASPSSGLVAGAVLGGAAGLGVIIAAIVTLRWYLQYRREEAAYQHAKPPLPELETAYRHTPLYPPSRASSPGASSVSRSSARPTSPLANELQPPV</sequence>
<gene>
    <name evidence="3" type="ORF">M427DRAFT_135393</name>
</gene>
<accession>A0A139AER6</accession>
<dbReference type="Proteomes" id="UP000070544">
    <property type="component" value="Unassembled WGS sequence"/>
</dbReference>
<keyword evidence="2" id="KW-1133">Transmembrane helix</keyword>
<proteinExistence type="predicted"/>
<keyword evidence="2" id="KW-0472">Membrane</keyword>
<evidence type="ECO:0000256" key="1">
    <source>
        <dbReference type="SAM" id="MobiDB-lite"/>
    </source>
</evidence>
<evidence type="ECO:0000256" key="2">
    <source>
        <dbReference type="SAM" id="Phobius"/>
    </source>
</evidence>
<dbReference type="EMBL" id="KQ965765">
    <property type="protein sequence ID" value="KXS14925.1"/>
    <property type="molecule type" value="Genomic_DNA"/>
</dbReference>
<feature type="region of interest" description="Disordered" evidence="1">
    <location>
        <begin position="46"/>
        <end position="97"/>
    </location>
</feature>
<feature type="transmembrane region" description="Helical" evidence="2">
    <location>
        <begin position="12"/>
        <end position="36"/>
    </location>
</feature>
<evidence type="ECO:0000313" key="4">
    <source>
        <dbReference type="Proteomes" id="UP000070544"/>
    </source>
</evidence>
<organism evidence="3 4">
    <name type="scientific">Gonapodya prolifera (strain JEL478)</name>
    <name type="common">Monoblepharis prolifera</name>
    <dbReference type="NCBI Taxonomy" id="1344416"/>
    <lineage>
        <taxon>Eukaryota</taxon>
        <taxon>Fungi</taxon>
        <taxon>Fungi incertae sedis</taxon>
        <taxon>Chytridiomycota</taxon>
        <taxon>Chytridiomycota incertae sedis</taxon>
        <taxon>Monoblepharidomycetes</taxon>
        <taxon>Monoblepharidales</taxon>
        <taxon>Gonapodyaceae</taxon>
        <taxon>Gonapodya</taxon>
    </lineage>
</organism>